<organism evidence="1 2">
    <name type="scientific">Acididesulfobacter guangdongensis</name>
    <dbReference type="NCBI Taxonomy" id="2597225"/>
    <lineage>
        <taxon>Bacteria</taxon>
        <taxon>Deltaproteobacteria</taxon>
        <taxon>Candidatus Acidulodesulfobacterales</taxon>
        <taxon>Candidatus Acididesulfobacter</taxon>
    </lineage>
</organism>
<evidence type="ECO:0000313" key="1">
    <source>
        <dbReference type="EMBL" id="RZD16446.1"/>
    </source>
</evidence>
<protein>
    <submittedName>
        <fullName evidence="1">Uncharacterized protein</fullName>
    </submittedName>
</protein>
<gene>
    <name evidence="1" type="ORF">EVJ46_05345</name>
</gene>
<comment type="caution">
    <text evidence="1">The sequence shown here is derived from an EMBL/GenBank/DDBJ whole genome shotgun (WGS) entry which is preliminary data.</text>
</comment>
<name>A0A519BGQ4_ACIG2</name>
<reference evidence="1 2" key="1">
    <citation type="journal article" date="2019" name="ISME J.">
        <title>Insights into ecological role of a new deltaproteobacterial order Candidatus Acidulodesulfobacterales by metagenomics and metatranscriptomics.</title>
        <authorList>
            <person name="Tan S."/>
            <person name="Liu J."/>
            <person name="Fang Y."/>
            <person name="Hedlund B.P."/>
            <person name="Lian Z.H."/>
            <person name="Huang L.Y."/>
            <person name="Li J.T."/>
            <person name="Huang L.N."/>
            <person name="Li W.J."/>
            <person name="Jiang H.C."/>
            <person name="Dong H.L."/>
            <person name="Shu W.S."/>
        </authorList>
    </citation>
    <scope>NUCLEOTIDE SEQUENCE [LARGE SCALE GENOMIC DNA]</scope>
    <source>
        <strain evidence="1">AP2</strain>
    </source>
</reference>
<sequence>MKNLQTKFYIILSLFFLNRDKFVKDTISNIPPENKEIAYLSDIEFTIFAYFAYKFTHSTEKEKKDFEKNGIVVSYKDLNKLYISTPHLATVLKTLQDNKLIKKSTLTEDKRKTNYILSYPLLQKFNFINLKALEFCNFDATDTIIINRLLSGVIDLLKSNNIVNEEQEKNLAKFLDESDNLKKFYYITIALWTSRYLINDFQIRLMGPSEFMVYAMIIKHFLKNDKKPITTKRVKDETGLAPSIISQSFKKFIDEDLVTRKEINKFKVYFYINRKELEERIEKDTVIIELITKNFKKEDSKHFEKFIEKLEDKLYKQLNSLDSDKICKKCGMTIPPLPGIKYCPYCGDKI</sequence>
<dbReference type="AlphaFoldDB" id="A0A519BGQ4"/>
<dbReference type="Proteomes" id="UP000316562">
    <property type="component" value="Unassembled WGS sequence"/>
</dbReference>
<evidence type="ECO:0000313" key="2">
    <source>
        <dbReference type="Proteomes" id="UP000316562"/>
    </source>
</evidence>
<dbReference type="EMBL" id="SGBC01000002">
    <property type="protein sequence ID" value="RZD16446.1"/>
    <property type="molecule type" value="Genomic_DNA"/>
</dbReference>
<accession>A0A519BGQ4</accession>
<proteinExistence type="predicted"/>
<dbReference type="SUPFAM" id="SSF46785">
    <property type="entry name" value="Winged helix' DNA-binding domain"/>
    <property type="match status" value="1"/>
</dbReference>
<dbReference type="Gene3D" id="1.10.10.10">
    <property type="entry name" value="Winged helix-like DNA-binding domain superfamily/Winged helix DNA-binding domain"/>
    <property type="match status" value="1"/>
</dbReference>
<dbReference type="InterPro" id="IPR036390">
    <property type="entry name" value="WH_DNA-bd_sf"/>
</dbReference>
<dbReference type="InterPro" id="IPR036388">
    <property type="entry name" value="WH-like_DNA-bd_sf"/>
</dbReference>